<dbReference type="SUPFAM" id="SSF51905">
    <property type="entry name" value="FAD/NAD(P)-binding domain"/>
    <property type="match status" value="2"/>
</dbReference>
<dbReference type="PANTHER" id="PTHR43539:SF68">
    <property type="entry name" value="FLAVIN-BINDING MONOOXYGENASE-LIKE PROTEIN (AFU_ORTHOLOGUE AFUA_4G09220)"/>
    <property type="match status" value="1"/>
</dbReference>
<dbReference type="GO" id="GO:0050660">
    <property type="term" value="F:flavin adenine dinucleotide binding"/>
    <property type="evidence" value="ECO:0007669"/>
    <property type="project" value="InterPro"/>
</dbReference>
<dbReference type="InterPro" id="IPR050982">
    <property type="entry name" value="Auxin_biosynth/cation_transpt"/>
</dbReference>
<evidence type="ECO:0000313" key="5">
    <source>
        <dbReference type="Proteomes" id="UP000188533"/>
    </source>
</evidence>
<dbReference type="Proteomes" id="UP000188533">
    <property type="component" value="Unassembled WGS sequence"/>
</dbReference>
<evidence type="ECO:0000313" key="4">
    <source>
        <dbReference type="EMBL" id="GAW04974.1"/>
    </source>
</evidence>
<dbReference type="Pfam" id="PF13450">
    <property type="entry name" value="NAD_binding_8"/>
    <property type="match status" value="1"/>
</dbReference>
<organism evidence="4 5">
    <name type="scientific">Lentinula edodes</name>
    <name type="common">Shiitake mushroom</name>
    <name type="synonym">Lentinus edodes</name>
    <dbReference type="NCBI Taxonomy" id="5353"/>
    <lineage>
        <taxon>Eukaryota</taxon>
        <taxon>Fungi</taxon>
        <taxon>Dikarya</taxon>
        <taxon>Basidiomycota</taxon>
        <taxon>Agaricomycotina</taxon>
        <taxon>Agaricomycetes</taxon>
        <taxon>Agaricomycetidae</taxon>
        <taxon>Agaricales</taxon>
        <taxon>Marasmiineae</taxon>
        <taxon>Omphalotaceae</taxon>
        <taxon>Lentinula</taxon>
    </lineage>
</organism>
<dbReference type="Gene3D" id="3.50.50.60">
    <property type="entry name" value="FAD/NAD(P)-binding domain"/>
    <property type="match status" value="2"/>
</dbReference>
<dbReference type="GO" id="GO:0004499">
    <property type="term" value="F:N,N-dimethylaniline monooxygenase activity"/>
    <property type="evidence" value="ECO:0007669"/>
    <property type="project" value="InterPro"/>
</dbReference>
<dbReference type="PRINTS" id="PR00411">
    <property type="entry name" value="PNDRDTASEI"/>
</dbReference>
<keyword evidence="3" id="KW-0560">Oxidoreductase</keyword>
<dbReference type="EMBL" id="BDGU01000218">
    <property type="protein sequence ID" value="GAW04974.1"/>
    <property type="molecule type" value="Genomic_DNA"/>
</dbReference>
<keyword evidence="1" id="KW-0285">Flavoprotein</keyword>
<gene>
    <name evidence="4" type="ORF">LENED_006802</name>
</gene>
<keyword evidence="4" id="KW-0503">Monooxygenase</keyword>
<evidence type="ECO:0000256" key="2">
    <source>
        <dbReference type="ARBA" id="ARBA00022827"/>
    </source>
</evidence>
<sequence length="626" mass="69799">MLRVLARIGAQVQRRSNHQCAIWCSRYQQKVESVHLTQALNVKLSVNCGIIVCFAITQLEAGDVEGLISLFMSESYWRDVLAFTWDFRTFIGSDKIKQFLRDRLSASKAKMFKLRDDYLELQQPYPDIAWIGFLFDFEVGDVGKASGVGRLMPQSDGSWKAHTIFTNLEELKGNPEKVGEMRESRMDHGLWSAQRQRAAAFEDKEPIALIIGGGQGGLAVAARLKMLGVSALIVEKNPRIGDNWRNRYKALCLHDPVWCDQLPYFPFPSNWPIFSPADKIAGWLEYYAEAMELNVWTSCEVTKAVRNEASGTWTVIVEYSSDRKERTFYNIKHLVFATGFNGNQPKIPMYPGTDSFKGQIIHSSQYKMASDFAGKKVVVIGACTSAHDITADVYHAGIDVTMYQRSSTYVMSAAKGLQVYFSALYSENGPPIEVADLISASFPNAFSVNGFAQRTTELIAGLDKELIEGLLRRGFRVNKGIEGTGAMVLYLTIGSGYYLDTGASQLIIDGKIKLKNDSLLQSFTPTGLKFEDGSEISADVVVYATGYGNARSVIRKICGDEIGNKCKDVWGLNAEGEMRGSWRDMGVPGLWYAMGNFSMDRSHSKYLALQIKAMEKKCFGPRYSSS</sequence>
<dbReference type="GO" id="GO:0050661">
    <property type="term" value="F:NADP binding"/>
    <property type="evidence" value="ECO:0007669"/>
    <property type="project" value="InterPro"/>
</dbReference>
<dbReference type="InterPro" id="IPR036188">
    <property type="entry name" value="FAD/NAD-bd_sf"/>
</dbReference>
<name>A0A1Q3ECW6_LENED</name>
<evidence type="ECO:0000256" key="1">
    <source>
        <dbReference type="ARBA" id="ARBA00022630"/>
    </source>
</evidence>
<evidence type="ECO:0000256" key="3">
    <source>
        <dbReference type="ARBA" id="ARBA00023002"/>
    </source>
</evidence>
<keyword evidence="2" id="KW-0274">FAD</keyword>
<dbReference type="Pfam" id="PF00743">
    <property type="entry name" value="FMO-like"/>
    <property type="match status" value="1"/>
</dbReference>
<proteinExistence type="predicted"/>
<protein>
    <submittedName>
        <fullName evidence="4">Flavin-containing monooxygenase</fullName>
    </submittedName>
</protein>
<reference evidence="4 5" key="1">
    <citation type="submission" date="2016-08" db="EMBL/GenBank/DDBJ databases">
        <authorList>
            <consortium name="Lentinula edodes genome sequencing consortium"/>
            <person name="Sakamoto Y."/>
            <person name="Nakade K."/>
            <person name="Sato S."/>
            <person name="Yoshida Y."/>
            <person name="Miyazaki K."/>
            <person name="Natsume S."/>
            <person name="Konno N."/>
        </authorList>
    </citation>
    <scope>NUCLEOTIDE SEQUENCE [LARGE SCALE GENOMIC DNA]</scope>
    <source>
        <strain evidence="4 5">NBRC 111202</strain>
    </source>
</reference>
<dbReference type="PANTHER" id="PTHR43539">
    <property type="entry name" value="FLAVIN-BINDING MONOOXYGENASE-LIKE PROTEIN (AFU_ORTHOLOGUE AFUA_4G09220)"/>
    <property type="match status" value="1"/>
</dbReference>
<dbReference type="InterPro" id="IPR020946">
    <property type="entry name" value="Flavin_mOase-like"/>
</dbReference>
<keyword evidence="5" id="KW-1185">Reference proteome</keyword>
<reference evidence="4 5" key="2">
    <citation type="submission" date="2017-02" db="EMBL/GenBank/DDBJ databases">
        <title>A genome survey and senescence transcriptome analysis in Lentinula edodes.</title>
        <authorList>
            <person name="Sakamoto Y."/>
            <person name="Nakade K."/>
            <person name="Sato S."/>
            <person name="Yoshida Y."/>
            <person name="Miyazaki K."/>
            <person name="Natsume S."/>
            <person name="Konno N."/>
        </authorList>
    </citation>
    <scope>NUCLEOTIDE SEQUENCE [LARGE SCALE GENOMIC DNA]</scope>
    <source>
        <strain evidence="4 5">NBRC 111202</strain>
    </source>
</reference>
<dbReference type="AlphaFoldDB" id="A0A1Q3ECW6"/>
<comment type="caution">
    <text evidence="4">The sequence shown here is derived from an EMBL/GenBank/DDBJ whole genome shotgun (WGS) entry which is preliminary data.</text>
</comment>
<dbReference type="STRING" id="5353.A0A1Q3ECW6"/>
<accession>A0A1Q3ECW6</accession>